<feature type="transmembrane region" description="Helical" evidence="6">
    <location>
        <begin position="42"/>
        <end position="60"/>
    </location>
</feature>
<feature type="transmembrane region" description="Helical" evidence="6">
    <location>
        <begin position="12"/>
        <end position="30"/>
    </location>
</feature>
<feature type="transmembrane region" description="Helical" evidence="6">
    <location>
        <begin position="143"/>
        <end position="163"/>
    </location>
</feature>
<gene>
    <name evidence="7" type="ORF">DAPK24_018170</name>
</gene>
<accession>A0AAV5R1U2</accession>
<evidence type="ECO:0000256" key="2">
    <source>
        <dbReference type="ARBA" id="ARBA00022692"/>
    </source>
</evidence>
<sequence length="534" mass="59528">MGVALGEVIYIAVKPIFKIYLIIGVGIILSKKNILTAETEKNISSIAINVLIPCLAFQKIVSNISNNDIHQISTIVIISFFMMGVGSILCFTFGVIAKCPKTWWGGLICCGLLPNISDLPIAYLQTMESSTIFNDIDKGVSYVMIFLTLQMLVQFNFGAFKLIEMDFHTEKIMIQSNSNDNIDVEKNNDESTVTPSASSSISDSSNSSLSFQLSNSIHQQPPLLTITTDNNPSPSQPLPNSSSYSLTTRSQPMLRVKTSNSVRINEPLLSRTLSVPRKLLDNDQIGQQSETIEDIVRVYSKYALLEPIEENLSKSTKNAGNFFHKLIRIIKTTNYLKLFKSILNLWLASTLKIVSITMILSITVAMIPWVQALFIITPQAHLPSAPDGDPPLSFIMDFVGYLGAAEVPFGLLLLGGTIGRLNIFKIPFNVWKVPIGVVFARLFIMPIIGCSFNSKIFKDGLFYDEEILYFISNINFCLPPATSLLYITAFYTPIDNKPHIQMDYLALIYILHYILLVICLPFTTTYTMKVPLHL</sequence>
<dbReference type="GO" id="GO:0055085">
    <property type="term" value="P:transmembrane transport"/>
    <property type="evidence" value="ECO:0007669"/>
    <property type="project" value="InterPro"/>
</dbReference>
<comment type="subcellular location">
    <subcellularLocation>
        <location evidence="1">Membrane</location>
        <topology evidence="1">Multi-pass membrane protein</topology>
    </subcellularLocation>
</comment>
<evidence type="ECO:0000256" key="6">
    <source>
        <dbReference type="SAM" id="Phobius"/>
    </source>
</evidence>
<feature type="transmembrane region" description="Helical" evidence="6">
    <location>
        <begin position="103"/>
        <end position="123"/>
    </location>
</feature>
<organism evidence="7 8">
    <name type="scientific">Pichia kluyveri</name>
    <name type="common">Yeast</name>
    <dbReference type="NCBI Taxonomy" id="36015"/>
    <lineage>
        <taxon>Eukaryota</taxon>
        <taxon>Fungi</taxon>
        <taxon>Dikarya</taxon>
        <taxon>Ascomycota</taxon>
        <taxon>Saccharomycotina</taxon>
        <taxon>Pichiomycetes</taxon>
        <taxon>Pichiales</taxon>
        <taxon>Pichiaceae</taxon>
        <taxon>Pichia</taxon>
    </lineage>
</organism>
<feature type="transmembrane region" description="Helical" evidence="6">
    <location>
        <begin position="345"/>
        <end position="378"/>
    </location>
</feature>
<feature type="region of interest" description="Disordered" evidence="5">
    <location>
        <begin position="222"/>
        <end position="250"/>
    </location>
</feature>
<dbReference type="InterPro" id="IPR040254">
    <property type="entry name" value="Ecm3-like"/>
</dbReference>
<feature type="transmembrane region" description="Helical" evidence="6">
    <location>
        <begin position="430"/>
        <end position="448"/>
    </location>
</feature>
<dbReference type="EMBL" id="BTGB01000002">
    <property type="protein sequence ID" value="GMM45242.1"/>
    <property type="molecule type" value="Genomic_DNA"/>
</dbReference>
<evidence type="ECO:0000256" key="1">
    <source>
        <dbReference type="ARBA" id="ARBA00004141"/>
    </source>
</evidence>
<name>A0AAV5R1U2_PICKL</name>
<keyword evidence="4 6" id="KW-0472">Membrane</keyword>
<feature type="transmembrane region" description="Helical" evidence="6">
    <location>
        <begin position="468"/>
        <end position="492"/>
    </location>
</feature>
<evidence type="ECO:0000256" key="4">
    <source>
        <dbReference type="ARBA" id="ARBA00023136"/>
    </source>
</evidence>
<comment type="caution">
    <text evidence="7">The sequence shown here is derived from an EMBL/GenBank/DDBJ whole genome shotgun (WGS) entry which is preliminary data.</text>
</comment>
<evidence type="ECO:0000256" key="5">
    <source>
        <dbReference type="SAM" id="MobiDB-lite"/>
    </source>
</evidence>
<feature type="transmembrane region" description="Helical" evidence="6">
    <location>
        <begin position="504"/>
        <end position="524"/>
    </location>
</feature>
<dbReference type="Proteomes" id="UP001378960">
    <property type="component" value="Unassembled WGS sequence"/>
</dbReference>
<evidence type="ECO:0000313" key="7">
    <source>
        <dbReference type="EMBL" id="GMM45242.1"/>
    </source>
</evidence>
<feature type="region of interest" description="Disordered" evidence="5">
    <location>
        <begin position="181"/>
        <end position="207"/>
    </location>
</feature>
<evidence type="ECO:0000313" key="8">
    <source>
        <dbReference type="Proteomes" id="UP001378960"/>
    </source>
</evidence>
<dbReference type="PANTHER" id="PTHR31274:SF1">
    <property type="entry name" value="AGL149CP"/>
    <property type="match status" value="1"/>
</dbReference>
<feature type="transmembrane region" description="Helical" evidence="6">
    <location>
        <begin position="398"/>
        <end position="418"/>
    </location>
</feature>
<protein>
    <recommendedName>
        <fullName evidence="9">Protein ECM3</fullName>
    </recommendedName>
</protein>
<feature type="transmembrane region" description="Helical" evidence="6">
    <location>
        <begin position="72"/>
        <end position="96"/>
    </location>
</feature>
<dbReference type="InterPro" id="IPR004776">
    <property type="entry name" value="Mem_transp_PIN-like"/>
</dbReference>
<dbReference type="AlphaFoldDB" id="A0AAV5R1U2"/>
<keyword evidence="8" id="KW-1185">Reference proteome</keyword>
<dbReference type="GO" id="GO:0016020">
    <property type="term" value="C:membrane"/>
    <property type="evidence" value="ECO:0007669"/>
    <property type="project" value="UniProtKB-SubCell"/>
</dbReference>
<proteinExistence type="predicted"/>
<dbReference type="PANTHER" id="PTHR31274">
    <property type="entry name" value="PROTEIN ECM3"/>
    <property type="match status" value="1"/>
</dbReference>
<evidence type="ECO:0008006" key="9">
    <source>
        <dbReference type="Google" id="ProtNLM"/>
    </source>
</evidence>
<evidence type="ECO:0000256" key="3">
    <source>
        <dbReference type="ARBA" id="ARBA00022989"/>
    </source>
</evidence>
<keyword evidence="3 6" id="KW-1133">Transmembrane helix</keyword>
<feature type="compositionally biased region" description="Low complexity" evidence="5">
    <location>
        <begin position="196"/>
        <end position="207"/>
    </location>
</feature>
<keyword evidence="2 6" id="KW-0812">Transmembrane</keyword>
<reference evidence="7 8" key="1">
    <citation type="journal article" date="2023" name="Elife">
        <title>Identification of key yeast species and microbe-microbe interactions impacting larval growth of Drosophila in the wild.</title>
        <authorList>
            <person name="Mure A."/>
            <person name="Sugiura Y."/>
            <person name="Maeda R."/>
            <person name="Honda K."/>
            <person name="Sakurai N."/>
            <person name="Takahashi Y."/>
            <person name="Watada M."/>
            <person name="Katoh T."/>
            <person name="Gotoh A."/>
            <person name="Gotoh Y."/>
            <person name="Taniguchi I."/>
            <person name="Nakamura K."/>
            <person name="Hayashi T."/>
            <person name="Katayama T."/>
            <person name="Uemura T."/>
            <person name="Hattori Y."/>
        </authorList>
    </citation>
    <scope>NUCLEOTIDE SEQUENCE [LARGE SCALE GENOMIC DNA]</scope>
    <source>
        <strain evidence="7 8">PK-24</strain>
    </source>
</reference>
<feature type="compositionally biased region" description="Low complexity" evidence="5">
    <location>
        <begin position="230"/>
        <end position="245"/>
    </location>
</feature>
<dbReference type="Pfam" id="PF03547">
    <property type="entry name" value="Mem_trans"/>
    <property type="match status" value="1"/>
</dbReference>